<keyword evidence="2" id="KW-1185">Reference proteome</keyword>
<organism evidence="1 2">
    <name type="scientific">Caenorhabditis angaria</name>
    <dbReference type="NCBI Taxonomy" id="860376"/>
    <lineage>
        <taxon>Eukaryota</taxon>
        <taxon>Metazoa</taxon>
        <taxon>Ecdysozoa</taxon>
        <taxon>Nematoda</taxon>
        <taxon>Chromadorea</taxon>
        <taxon>Rhabditida</taxon>
        <taxon>Rhabditina</taxon>
        <taxon>Rhabditomorpha</taxon>
        <taxon>Rhabditoidea</taxon>
        <taxon>Rhabditidae</taxon>
        <taxon>Peloderinae</taxon>
        <taxon>Caenorhabditis</taxon>
    </lineage>
</organism>
<proteinExistence type="predicted"/>
<dbReference type="SUPFAM" id="SSF54236">
    <property type="entry name" value="Ubiquitin-like"/>
    <property type="match status" value="1"/>
</dbReference>
<name>A0A9P1ICI6_9PELO</name>
<sequence length="180" mass="20790">MSSGPTSCGCKAKCLAEIPYYGDLIRTYSPKCAATILMANRRGMKYPKSFITLWAYANEKWKTESEDHIEAIHHFAHCANILKYSSEHGWKEEAAKVKMDITDLEYKEFLNIRVRLIDGTYEKIQITEFETVHRLKLKIDNGNGIECHLSFGGEIMVDHKFLTDYPNLKYDPEVIQQIAY</sequence>
<gene>
    <name evidence="1" type="ORF">CAMP_LOCUS5187</name>
</gene>
<dbReference type="InterPro" id="IPR029071">
    <property type="entry name" value="Ubiquitin-like_domsf"/>
</dbReference>
<comment type="caution">
    <text evidence="1">The sequence shown here is derived from an EMBL/GenBank/DDBJ whole genome shotgun (WGS) entry which is preliminary data.</text>
</comment>
<evidence type="ECO:0000313" key="2">
    <source>
        <dbReference type="Proteomes" id="UP001152747"/>
    </source>
</evidence>
<dbReference type="EMBL" id="CANHGI010000002">
    <property type="protein sequence ID" value="CAI5442550.1"/>
    <property type="molecule type" value="Genomic_DNA"/>
</dbReference>
<reference evidence="1" key="1">
    <citation type="submission" date="2022-11" db="EMBL/GenBank/DDBJ databases">
        <authorList>
            <person name="Kikuchi T."/>
        </authorList>
    </citation>
    <scope>NUCLEOTIDE SEQUENCE</scope>
    <source>
        <strain evidence="1">PS1010</strain>
    </source>
</reference>
<protein>
    <submittedName>
        <fullName evidence="1">Uncharacterized protein</fullName>
    </submittedName>
</protein>
<dbReference type="CDD" id="cd17039">
    <property type="entry name" value="Ubl_ubiquitin_like"/>
    <property type="match status" value="1"/>
</dbReference>
<dbReference type="Proteomes" id="UP001152747">
    <property type="component" value="Unassembled WGS sequence"/>
</dbReference>
<dbReference type="AlphaFoldDB" id="A0A9P1ICI6"/>
<accession>A0A9P1ICI6</accession>
<evidence type="ECO:0000313" key="1">
    <source>
        <dbReference type="EMBL" id="CAI5442550.1"/>
    </source>
</evidence>